<protein>
    <submittedName>
        <fullName evidence="2">Uncharacterized protein</fullName>
    </submittedName>
</protein>
<dbReference type="EMBL" id="OBDY01000031">
    <property type="protein sequence ID" value="SNY67494.1"/>
    <property type="molecule type" value="Genomic_DNA"/>
</dbReference>
<evidence type="ECO:0000313" key="3">
    <source>
        <dbReference type="Proteomes" id="UP000219612"/>
    </source>
</evidence>
<dbReference type="Proteomes" id="UP000219612">
    <property type="component" value="Unassembled WGS sequence"/>
</dbReference>
<proteinExistence type="predicted"/>
<accession>A0A285K4K4</accession>
<feature type="region of interest" description="Disordered" evidence="1">
    <location>
        <begin position="45"/>
        <end position="65"/>
    </location>
</feature>
<evidence type="ECO:0000256" key="1">
    <source>
        <dbReference type="SAM" id="MobiDB-lite"/>
    </source>
</evidence>
<evidence type="ECO:0000313" key="2">
    <source>
        <dbReference type="EMBL" id="SNY67494.1"/>
    </source>
</evidence>
<dbReference type="AlphaFoldDB" id="A0A285K4K4"/>
<reference evidence="3" key="1">
    <citation type="submission" date="2017-09" db="EMBL/GenBank/DDBJ databases">
        <authorList>
            <person name="Varghese N."/>
            <person name="Submissions S."/>
        </authorList>
    </citation>
    <scope>NUCLEOTIDE SEQUENCE [LARGE SCALE GENOMIC DNA]</scope>
    <source>
        <strain evidence="3">CGMCC 4.6857</strain>
    </source>
</reference>
<keyword evidence="3" id="KW-1185">Reference proteome</keyword>
<sequence>MDRCRYCARVPLFNAVKIYGNDVAPVLEPGERLLAMGMVHTHYSGDTSALESEGGDPHRPASSQGLVDGVDWTGVQYNQDRVNRAIGGSSGSGSAASWGGQAWQAIKARAVGNLDWAVTDRRLLLLDKDNANPPTFSVHFAVPREAIRSARRRGKILFQWGRVEVRFADDSMVAMVLAIVDVGAARNFVRALETGAARG</sequence>
<name>A0A285K4K4_9ACTN</name>
<organism evidence="2 3">
    <name type="scientific">Paractinoplanes atraurantiacus</name>
    <dbReference type="NCBI Taxonomy" id="1036182"/>
    <lineage>
        <taxon>Bacteria</taxon>
        <taxon>Bacillati</taxon>
        <taxon>Actinomycetota</taxon>
        <taxon>Actinomycetes</taxon>
        <taxon>Micromonosporales</taxon>
        <taxon>Micromonosporaceae</taxon>
        <taxon>Paractinoplanes</taxon>
    </lineage>
</organism>
<gene>
    <name evidence="2" type="ORF">SAMN05421748_131127</name>
</gene>